<evidence type="ECO:0000313" key="2">
    <source>
        <dbReference type="EMBL" id="EER01912.1"/>
    </source>
</evidence>
<gene>
    <name evidence="2" type="ORF">Pmar_PMAR004777</name>
</gene>
<dbReference type="AlphaFoldDB" id="C5LMY1"/>
<protein>
    <submittedName>
        <fullName evidence="2">Uncharacterized protein</fullName>
    </submittedName>
</protein>
<dbReference type="GeneID" id="9054435"/>
<sequence length="83" mass="8795">VLSSTASSTTASPSATPLPTVGPQQGAFKGLASAMMNTNHILGRLASVLRFYLFDWNLGVRLCALRAQRYTMRPVSAGIVLSV</sequence>
<feature type="non-terminal residue" evidence="2">
    <location>
        <position position="1"/>
    </location>
</feature>
<dbReference type="InParanoid" id="C5LMY1"/>
<feature type="region of interest" description="Disordered" evidence="1">
    <location>
        <begin position="1"/>
        <end position="22"/>
    </location>
</feature>
<evidence type="ECO:0000256" key="1">
    <source>
        <dbReference type="SAM" id="MobiDB-lite"/>
    </source>
</evidence>
<keyword evidence="3" id="KW-1185">Reference proteome</keyword>
<dbReference type="RefSeq" id="XP_002769194.1">
    <property type="nucleotide sequence ID" value="XM_002769148.1"/>
</dbReference>
<reference evidence="2 3" key="1">
    <citation type="submission" date="2008-07" db="EMBL/GenBank/DDBJ databases">
        <authorList>
            <person name="El-Sayed N."/>
            <person name="Caler E."/>
            <person name="Inman J."/>
            <person name="Amedeo P."/>
            <person name="Hass B."/>
            <person name="Wortman J."/>
        </authorList>
    </citation>
    <scope>NUCLEOTIDE SEQUENCE [LARGE SCALE GENOMIC DNA]</scope>
    <source>
        <strain evidence="3">ATCC 50983 / TXsc</strain>
    </source>
</reference>
<dbReference type="OMA" id="RAQRYTM"/>
<feature type="compositionally biased region" description="Low complexity" evidence="1">
    <location>
        <begin position="1"/>
        <end position="19"/>
    </location>
</feature>
<proteinExistence type="predicted"/>
<feature type="non-terminal residue" evidence="2">
    <location>
        <position position="83"/>
    </location>
</feature>
<dbReference type="EMBL" id="GG683609">
    <property type="protein sequence ID" value="EER01912.1"/>
    <property type="molecule type" value="Genomic_DNA"/>
</dbReference>
<name>C5LMY1_PERM5</name>
<evidence type="ECO:0000313" key="3">
    <source>
        <dbReference type="Proteomes" id="UP000007800"/>
    </source>
</evidence>
<organism evidence="3">
    <name type="scientific">Perkinsus marinus (strain ATCC 50983 / TXsc)</name>
    <dbReference type="NCBI Taxonomy" id="423536"/>
    <lineage>
        <taxon>Eukaryota</taxon>
        <taxon>Sar</taxon>
        <taxon>Alveolata</taxon>
        <taxon>Perkinsozoa</taxon>
        <taxon>Perkinsea</taxon>
        <taxon>Perkinsida</taxon>
        <taxon>Perkinsidae</taxon>
        <taxon>Perkinsus</taxon>
    </lineage>
</organism>
<dbReference type="Proteomes" id="UP000007800">
    <property type="component" value="Unassembled WGS sequence"/>
</dbReference>
<accession>C5LMY1</accession>